<dbReference type="RefSeq" id="WP_084481134.1">
    <property type="nucleotide sequence ID" value="NZ_CP007452.1"/>
</dbReference>
<dbReference type="OrthoDB" id="9796509at2"/>
<reference evidence="1 2" key="1">
    <citation type="journal article" date="2014" name="Genome Announc.">
        <title>Complete Genome Sequence of Amino Acid-Utilizing Eubacterium acidaminophilum al-2 (DSM 3953).</title>
        <authorList>
            <person name="Poehlein A."/>
            <person name="Andreesen J.R."/>
            <person name="Daniel R."/>
        </authorList>
    </citation>
    <scope>NUCLEOTIDE SEQUENCE [LARGE SCALE GENOMIC DNA]</scope>
    <source>
        <strain evidence="1 2">DSM 3953</strain>
    </source>
</reference>
<gene>
    <name evidence="1" type="ORF">EAL2_c21060</name>
</gene>
<dbReference type="AlphaFoldDB" id="W8TMF6"/>
<sequence length="131" mass="14466">MEKKLEGCGCGCGCDSSETEVKESCCCNEFDECGAEESEGCGCGCGGEDDEEYETLDITLDDGKVLSCIVLGVFDVEEIEGKEYIALLPEEHEDVFLYEFAEDEEGVELSNIEDDAEFEKVSQKFSELFQD</sequence>
<proteinExistence type="predicted"/>
<dbReference type="Proteomes" id="UP000019591">
    <property type="component" value="Chromosome"/>
</dbReference>
<keyword evidence="2" id="KW-1185">Reference proteome</keyword>
<dbReference type="InterPro" id="IPR009711">
    <property type="entry name" value="UPF0473"/>
</dbReference>
<dbReference type="KEGG" id="eac:EAL2_c21060"/>
<dbReference type="Pfam" id="PF06949">
    <property type="entry name" value="DUF1292"/>
    <property type="match status" value="1"/>
</dbReference>
<dbReference type="HOGENOM" id="CLU_146610_2_0_9"/>
<dbReference type="EMBL" id="CP007452">
    <property type="protein sequence ID" value="AHM57387.1"/>
    <property type="molecule type" value="Genomic_DNA"/>
</dbReference>
<evidence type="ECO:0000313" key="2">
    <source>
        <dbReference type="Proteomes" id="UP000019591"/>
    </source>
</evidence>
<dbReference type="PATRIC" id="fig|1286171.3.peg.2054"/>
<name>W8TMF6_PEPAC</name>
<dbReference type="STRING" id="1286171.EAL2_c21060"/>
<accession>W8TMF6</accession>
<evidence type="ECO:0000313" key="1">
    <source>
        <dbReference type="EMBL" id="AHM57387.1"/>
    </source>
</evidence>
<organism evidence="1 2">
    <name type="scientific">Peptoclostridium acidaminophilum DSM 3953</name>
    <dbReference type="NCBI Taxonomy" id="1286171"/>
    <lineage>
        <taxon>Bacteria</taxon>
        <taxon>Bacillati</taxon>
        <taxon>Bacillota</taxon>
        <taxon>Clostridia</taxon>
        <taxon>Peptostreptococcales</taxon>
        <taxon>Peptoclostridiaceae</taxon>
        <taxon>Peptoclostridium</taxon>
    </lineage>
</organism>
<dbReference type="eggNOG" id="ENOG5032YNK">
    <property type="taxonomic scope" value="Bacteria"/>
</dbReference>
<protein>
    <submittedName>
        <fullName evidence="1">Uncharacterized protein</fullName>
    </submittedName>
</protein>